<dbReference type="EMBL" id="JBHTLK010000165">
    <property type="protein sequence ID" value="MFD1150535.1"/>
    <property type="molecule type" value="Genomic_DNA"/>
</dbReference>
<evidence type="ECO:0000313" key="2">
    <source>
        <dbReference type="EMBL" id="MFD1150535.1"/>
    </source>
</evidence>
<proteinExistence type="predicted"/>
<dbReference type="RefSeq" id="WP_380726706.1">
    <property type="nucleotide sequence ID" value="NZ_JBHTLK010000165.1"/>
</dbReference>
<gene>
    <name evidence="2" type="ORF">ACFQ3T_25665</name>
</gene>
<protein>
    <submittedName>
        <fullName evidence="2">Uncharacterized protein</fullName>
    </submittedName>
</protein>
<feature type="compositionally biased region" description="Basic and acidic residues" evidence="1">
    <location>
        <begin position="26"/>
        <end position="42"/>
    </location>
</feature>
<accession>A0ABW3R0S5</accession>
<sequence>MSSTAQPANELFSHPDTHRTQAANGPRKDEQRSYTDLFREPADVPPQSTGGTA</sequence>
<reference evidence="3" key="1">
    <citation type="journal article" date="2019" name="Int. J. Syst. Evol. Microbiol.">
        <title>The Global Catalogue of Microorganisms (GCM) 10K type strain sequencing project: providing services to taxonomists for standard genome sequencing and annotation.</title>
        <authorList>
            <consortium name="The Broad Institute Genomics Platform"/>
            <consortium name="The Broad Institute Genome Sequencing Center for Infectious Disease"/>
            <person name="Wu L."/>
            <person name="Ma J."/>
        </authorList>
    </citation>
    <scope>NUCLEOTIDE SEQUENCE [LARGE SCALE GENOMIC DNA]</scope>
    <source>
        <strain evidence="3">CCUG 60214</strain>
    </source>
</reference>
<name>A0ABW3R0S5_9PSEU</name>
<feature type="region of interest" description="Disordered" evidence="1">
    <location>
        <begin position="1"/>
        <end position="53"/>
    </location>
</feature>
<comment type="caution">
    <text evidence="2">The sequence shown here is derived from an EMBL/GenBank/DDBJ whole genome shotgun (WGS) entry which is preliminary data.</text>
</comment>
<organism evidence="2 3">
    <name type="scientific">Saccharothrix hoggarensis</name>
    <dbReference type="NCBI Taxonomy" id="913853"/>
    <lineage>
        <taxon>Bacteria</taxon>
        <taxon>Bacillati</taxon>
        <taxon>Actinomycetota</taxon>
        <taxon>Actinomycetes</taxon>
        <taxon>Pseudonocardiales</taxon>
        <taxon>Pseudonocardiaceae</taxon>
        <taxon>Saccharothrix</taxon>
    </lineage>
</organism>
<keyword evidence="3" id="KW-1185">Reference proteome</keyword>
<evidence type="ECO:0000313" key="3">
    <source>
        <dbReference type="Proteomes" id="UP001597168"/>
    </source>
</evidence>
<dbReference type="Proteomes" id="UP001597168">
    <property type="component" value="Unassembled WGS sequence"/>
</dbReference>
<evidence type="ECO:0000256" key="1">
    <source>
        <dbReference type="SAM" id="MobiDB-lite"/>
    </source>
</evidence>